<reference evidence="2" key="1">
    <citation type="submission" date="2016-10" db="EMBL/GenBank/DDBJ databases">
        <authorList>
            <person name="Varghese N."/>
            <person name="Submissions S."/>
        </authorList>
    </citation>
    <scope>NUCLEOTIDE SEQUENCE [LARGE SCALE GENOMIC DNA]</scope>
    <source>
        <strain evidence="2">CGMCC 1.7061</strain>
    </source>
</reference>
<protein>
    <submittedName>
        <fullName evidence="1">Uncharacterized protein</fullName>
    </submittedName>
</protein>
<evidence type="ECO:0000313" key="1">
    <source>
        <dbReference type="EMBL" id="SFM42961.1"/>
    </source>
</evidence>
<dbReference type="Proteomes" id="UP000198519">
    <property type="component" value="Unassembled WGS sequence"/>
</dbReference>
<dbReference type="OrthoDB" id="6197478at2"/>
<evidence type="ECO:0000313" key="2">
    <source>
        <dbReference type="Proteomes" id="UP000198519"/>
    </source>
</evidence>
<dbReference type="EMBL" id="FOUE01000003">
    <property type="protein sequence ID" value="SFM42961.1"/>
    <property type="molecule type" value="Genomic_DNA"/>
</dbReference>
<accession>A0A1I4QSE3</accession>
<organism evidence="1 2">
    <name type="scientific">Marinobacter zhejiangensis</name>
    <dbReference type="NCBI Taxonomy" id="488535"/>
    <lineage>
        <taxon>Bacteria</taxon>
        <taxon>Pseudomonadati</taxon>
        <taxon>Pseudomonadota</taxon>
        <taxon>Gammaproteobacteria</taxon>
        <taxon>Pseudomonadales</taxon>
        <taxon>Marinobacteraceae</taxon>
        <taxon>Marinobacter</taxon>
    </lineage>
</organism>
<proteinExistence type="predicted"/>
<sequence length="84" mass="9383">MSLKDSLISRIRQVSDDWVPGVKSSLADRMEHIRTRMDALNCSLASKALPEGRRERVRDLVLDQKAMLAAGSRKVVGGHRGRKV</sequence>
<dbReference type="AlphaFoldDB" id="A0A1I4QSE3"/>
<keyword evidence="2" id="KW-1185">Reference proteome</keyword>
<gene>
    <name evidence="1" type="ORF">SAMN04487963_2552</name>
</gene>
<dbReference type="RefSeq" id="WP_139214373.1">
    <property type="nucleotide sequence ID" value="NZ_FOUE01000003.1"/>
</dbReference>
<name>A0A1I4QSE3_9GAMM</name>